<dbReference type="Gramene" id="Pp3c1_3240V3.2">
    <property type="protein sequence ID" value="PAC:32966616.CDS.1"/>
    <property type="gene ID" value="Pp3c1_3240"/>
</dbReference>
<dbReference type="EnsemblPlants" id="Pp3c1_3240V3.1">
    <property type="protein sequence ID" value="PAC:32966615.CDS.1"/>
    <property type="gene ID" value="Pp3c1_3240"/>
</dbReference>
<protein>
    <submittedName>
        <fullName evidence="1 2">Uncharacterized protein</fullName>
    </submittedName>
</protein>
<sequence>MGLFYWTIAADNLRGLIIFCVKEKKRQKYLKIQANNLSYKRLLFYYYFNAHVLPLPSQ</sequence>
<evidence type="ECO:0000313" key="3">
    <source>
        <dbReference type="Proteomes" id="UP000006727"/>
    </source>
</evidence>
<dbReference type="EMBL" id="ABEU02000001">
    <property type="protein sequence ID" value="PNR61708.1"/>
    <property type="molecule type" value="Genomic_DNA"/>
</dbReference>
<reference evidence="1 3" key="1">
    <citation type="journal article" date="2008" name="Science">
        <title>The Physcomitrella genome reveals evolutionary insights into the conquest of land by plants.</title>
        <authorList>
            <person name="Rensing S."/>
            <person name="Lang D."/>
            <person name="Zimmer A."/>
            <person name="Terry A."/>
            <person name="Salamov A."/>
            <person name="Shapiro H."/>
            <person name="Nishiyama T."/>
            <person name="Perroud P.-F."/>
            <person name="Lindquist E."/>
            <person name="Kamisugi Y."/>
            <person name="Tanahashi T."/>
            <person name="Sakakibara K."/>
            <person name="Fujita T."/>
            <person name="Oishi K."/>
            <person name="Shin-I T."/>
            <person name="Kuroki Y."/>
            <person name="Toyoda A."/>
            <person name="Suzuki Y."/>
            <person name="Hashimoto A."/>
            <person name="Yamaguchi K."/>
            <person name="Sugano A."/>
            <person name="Kohara Y."/>
            <person name="Fujiyama A."/>
            <person name="Anterola A."/>
            <person name="Aoki S."/>
            <person name="Ashton N."/>
            <person name="Barbazuk W.B."/>
            <person name="Barker E."/>
            <person name="Bennetzen J."/>
            <person name="Bezanilla M."/>
            <person name="Blankenship R."/>
            <person name="Cho S.H."/>
            <person name="Dutcher S."/>
            <person name="Estelle M."/>
            <person name="Fawcett J.A."/>
            <person name="Gundlach H."/>
            <person name="Hanada K."/>
            <person name="Heyl A."/>
            <person name="Hicks K.A."/>
            <person name="Hugh J."/>
            <person name="Lohr M."/>
            <person name="Mayer K."/>
            <person name="Melkozernov A."/>
            <person name="Murata T."/>
            <person name="Nelson D."/>
            <person name="Pils B."/>
            <person name="Prigge M."/>
            <person name="Reiss B."/>
            <person name="Renner T."/>
            <person name="Rombauts S."/>
            <person name="Rushton P."/>
            <person name="Sanderfoot A."/>
            <person name="Schween G."/>
            <person name="Shiu S.-H."/>
            <person name="Stueber K."/>
            <person name="Theodoulou F.L."/>
            <person name="Tu H."/>
            <person name="Van de Peer Y."/>
            <person name="Verrier P.J."/>
            <person name="Waters E."/>
            <person name="Wood A."/>
            <person name="Yang L."/>
            <person name="Cove D."/>
            <person name="Cuming A."/>
            <person name="Hasebe M."/>
            <person name="Lucas S."/>
            <person name="Mishler D.B."/>
            <person name="Reski R."/>
            <person name="Grigoriev I."/>
            <person name="Quatrano R.S."/>
            <person name="Boore J.L."/>
        </authorList>
    </citation>
    <scope>NUCLEOTIDE SEQUENCE [LARGE SCALE GENOMIC DNA]</scope>
    <source>
        <strain evidence="2 3">cv. Gransden 2004</strain>
    </source>
</reference>
<dbReference type="AlphaFoldDB" id="A0A2K1L6Q2"/>
<dbReference type="InParanoid" id="A0A2K1L6Q2"/>
<reference evidence="1 3" key="2">
    <citation type="journal article" date="2018" name="Plant J.">
        <title>The Physcomitrella patens chromosome-scale assembly reveals moss genome structure and evolution.</title>
        <authorList>
            <person name="Lang D."/>
            <person name="Ullrich K.K."/>
            <person name="Murat F."/>
            <person name="Fuchs J."/>
            <person name="Jenkins J."/>
            <person name="Haas F.B."/>
            <person name="Piednoel M."/>
            <person name="Gundlach H."/>
            <person name="Van Bel M."/>
            <person name="Meyberg R."/>
            <person name="Vives C."/>
            <person name="Morata J."/>
            <person name="Symeonidi A."/>
            <person name="Hiss M."/>
            <person name="Muchero W."/>
            <person name="Kamisugi Y."/>
            <person name="Saleh O."/>
            <person name="Blanc G."/>
            <person name="Decker E.L."/>
            <person name="van Gessel N."/>
            <person name="Grimwood J."/>
            <person name="Hayes R.D."/>
            <person name="Graham S.W."/>
            <person name="Gunter L.E."/>
            <person name="McDaniel S.F."/>
            <person name="Hoernstein S.N.W."/>
            <person name="Larsson A."/>
            <person name="Li F.W."/>
            <person name="Perroud P.F."/>
            <person name="Phillips J."/>
            <person name="Ranjan P."/>
            <person name="Rokshar D.S."/>
            <person name="Rothfels C.J."/>
            <person name="Schneider L."/>
            <person name="Shu S."/>
            <person name="Stevenson D.W."/>
            <person name="Thummler F."/>
            <person name="Tillich M."/>
            <person name="Villarreal Aguilar J.C."/>
            <person name="Widiez T."/>
            <person name="Wong G.K."/>
            <person name="Wymore A."/>
            <person name="Zhang Y."/>
            <person name="Zimmer A.D."/>
            <person name="Quatrano R.S."/>
            <person name="Mayer K.F.X."/>
            <person name="Goodstein D."/>
            <person name="Casacuberta J.M."/>
            <person name="Vandepoele K."/>
            <person name="Reski R."/>
            <person name="Cuming A.C."/>
            <person name="Tuskan G.A."/>
            <person name="Maumus F."/>
            <person name="Salse J."/>
            <person name="Schmutz J."/>
            <person name="Rensing S.A."/>
        </authorList>
    </citation>
    <scope>NUCLEOTIDE SEQUENCE [LARGE SCALE GENOMIC DNA]</scope>
    <source>
        <strain evidence="2 3">cv. Gransden 2004</strain>
    </source>
</reference>
<name>A0A2K1L6Q2_PHYPA</name>
<dbReference type="EnsemblPlants" id="Pp3c1_3240V3.2">
    <property type="protein sequence ID" value="PAC:32966616.CDS.1"/>
    <property type="gene ID" value="Pp3c1_3240"/>
</dbReference>
<dbReference type="Gramene" id="Pp3c1_3240V3.1">
    <property type="protein sequence ID" value="PAC:32966615.CDS.1"/>
    <property type="gene ID" value="Pp3c1_3240"/>
</dbReference>
<gene>
    <name evidence="1" type="ORF">PHYPA_000131</name>
</gene>
<keyword evidence="3" id="KW-1185">Reference proteome</keyword>
<dbReference type="PaxDb" id="3218-PP1S347_33V6.1"/>
<dbReference type="Proteomes" id="UP000006727">
    <property type="component" value="Chromosome 1"/>
</dbReference>
<evidence type="ECO:0000313" key="1">
    <source>
        <dbReference type="EMBL" id="PNR61708.1"/>
    </source>
</evidence>
<evidence type="ECO:0000313" key="2">
    <source>
        <dbReference type="EnsemblPlants" id="PAC:32966615.CDS.1"/>
    </source>
</evidence>
<reference evidence="2" key="3">
    <citation type="submission" date="2020-12" db="UniProtKB">
        <authorList>
            <consortium name="EnsemblPlants"/>
        </authorList>
    </citation>
    <scope>IDENTIFICATION</scope>
</reference>
<proteinExistence type="predicted"/>
<organism evidence="1">
    <name type="scientific">Physcomitrium patens</name>
    <name type="common">Spreading-leaved earth moss</name>
    <name type="synonym">Physcomitrella patens</name>
    <dbReference type="NCBI Taxonomy" id="3218"/>
    <lineage>
        <taxon>Eukaryota</taxon>
        <taxon>Viridiplantae</taxon>
        <taxon>Streptophyta</taxon>
        <taxon>Embryophyta</taxon>
        <taxon>Bryophyta</taxon>
        <taxon>Bryophytina</taxon>
        <taxon>Bryopsida</taxon>
        <taxon>Funariidae</taxon>
        <taxon>Funariales</taxon>
        <taxon>Funariaceae</taxon>
        <taxon>Physcomitrium</taxon>
    </lineage>
</organism>
<accession>A0A2K1L6Q2</accession>